<dbReference type="Gene3D" id="1.10.3210.10">
    <property type="entry name" value="Hypothetical protein af1432"/>
    <property type="match status" value="2"/>
</dbReference>
<sequence length="381" mass="44376">MNKELIKLLFSTASIERWNDLPRPVKFIELDKQAHRMIIAYVLAHFEDDIDFYKLIHLGIAGILYRAVLTDLKSPVYHFLRKKKGKELDEFVLNNLKGLIDEELEYYVKIFNSDNSKEKRVLSASSYLASKWEFDMIYNFAPDIYGMREIKENIENELEDYYDLEGVKVLSLKKKSYDFISLCGNLRFQKRWANTPRVPETSVLGHMLFVAIVAFLFTKEYGGNNHKIYYNFFTGLFHDLPEALTRDIIAPVKHNVQGLDEILKTYENFLIDEKILPLVPKNIRDELKILITDEFANKLIIDNQVKKVDVAEDLLGMKGIDGSLIKAADHFAAFTEAYMSISHGIKSIELINAVKMLTEKYKNKKIYNIDLSKYFQKGFFE</sequence>
<evidence type="ECO:0000313" key="2">
    <source>
        <dbReference type="EMBL" id="ACM93419.1"/>
    </source>
</evidence>
<organism evidence="2 3">
    <name type="scientific">Nautilia profundicola (strain ATCC BAA-1463 / DSM 18972 / AmH)</name>
    <dbReference type="NCBI Taxonomy" id="598659"/>
    <lineage>
        <taxon>Bacteria</taxon>
        <taxon>Pseudomonadati</taxon>
        <taxon>Campylobacterota</taxon>
        <taxon>Epsilonproteobacteria</taxon>
        <taxon>Nautiliales</taxon>
        <taxon>Nautiliaceae</taxon>
        <taxon>Nautilia</taxon>
    </lineage>
</organism>
<dbReference type="GO" id="GO:0016787">
    <property type="term" value="F:hydrolase activity"/>
    <property type="evidence" value="ECO:0007669"/>
    <property type="project" value="UniProtKB-KW"/>
</dbReference>
<accession>B9L9W4</accession>
<dbReference type="Proteomes" id="UP000000448">
    <property type="component" value="Chromosome"/>
</dbReference>
<dbReference type="InterPro" id="IPR006674">
    <property type="entry name" value="HD_domain"/>
</dbReference>
<evidence type="ECO:0000259" key="1">
    <source>
        <dbReference type="Pfam" id="PF13023"/>
    </source>
</evidence>
<proteinExistence type="predicted"/>
<dbReference type="Pfam" id="PF13023">
    <property type="entry name" value="HD_3"/>
    <property type="match status" value="1"/>
</dbReference>
<dbReference type="HOGENOM" id="CLU_672030_0_0_7"/>
<dbReference type="eggNOG" id="COG1896">
    <property type="taxonomic scope" value="Bacteria"/>
</dbReference>
<dbReference type="STRING" id="598659.NAMH_1022"/>
<evidence type="ECO:0000313" key="3">
    <source>
        <dbReference type="Proteomes" id="UP000000448"/>
    </source>
</evidence>
<name>B9L9W4_NAUPA</name>
<keyword evidence="2" id="KW-0378">Hydrolase</keyword>
<dbReference type="AlphaFoldDB" id="B9L9W4"/>
<dbReference type="EMBL" id="CP001279">
    <property type="protein sequence ID" value="ACM93419.1"/>
    <property type="molecule type" value="Genomic_DNA"/>
</dbReference>
<protein>
    <submittedName>
        <fullName evidence="2">Hydrolase</fullName>
    </submittedName>
</protein>
<gene>
    <name evidence="2" type="ordered locus">NAMH_1022</name>
</gene>
<reference evidence="2 3" key="1">
    <citation type="journal article" date="2009" name="PLoS Genet.">
        <title>Adaptations to submarine hydrothermal environments exemplified by the genome of Nautilia profundicola.</title>
        <authorList>
            <person name="Campbell B.J."/>
            <person name="Smith J.L."/>
            <person name="Hanson T.E."/>
            <person name="Klotz M.G."/>
            <person name="Stein L.Y."/>
            <person name="Lee C.K."/>
            <person name="Wu D."/>
            <person name="Robinson J.M."/>
            <person name="Khouri H.M."/>
            <person name="Eisen J.A."/>
            <person name="Cary S.C."/>
        </authorList>
    </citation>
    <scope>NUCLEOTIDE SEQUENCE [LARGE SCALE GENOMIC DNA]</scope>
    <source>
        <strain evidence="3">ATCC BAA-1463 / DSM 18972 / AmH</strain>
    </source>
</reference>
<feature type="domain" description="HD" evidence="1">
    <location>
        <begin position="183"/>
        <end position="353"/>
    </location>
</feature>
<dbReference type="RefSeq" id="WP_015902471.1">
    <property type="nucleotide sequence ID" value="NC_012115.1"/>
</dbReference>
<dbReference type="SUPFAM" id="SSF109604">
    <property type="entry name" value="HD-domain/PDEase-like"/>
    <property type="match status" value="1"/>
</dbReference>
<dbReference type="OrthoDB" id="48898at2"/>
<keyword evidence="3" id="KW-1185">Reference proteome</keyword>
<dbReference type="KEGG" id="nam:NAMH_1022"/>